<feature type="compositionally biased region" description="Polar residues" evidence="1">
    <location>
        <begin position="318"/>
        <end position="328"/>
    </location>
</feature>
<dbReference type="Proteomes" id="UP000249061">
    <property type="component" value="Unassembled WGS sequence"/>
</dbReference>
<accession>A0A2W5UYA3</accession>
<dbReference type="PANTHER" id="PTHR48098:SF1">
    <property type="entry name" value="DIACYLGLYCEROL ACYLTRANSFERASE_MYCOLYLTRANSFERASE AG85A"/>
    <property type="match status" value="1"/>
</dbReference>
<evidence type="ECO:0008006" key="4">
    <source>
        <dbReference type="Google" id="ProtNLM"/>
    </source>
</evidence>
<dbReference type="GO" id="GO:0016747">
    <property type="term" value="F:acyltransferase activity, transferring groups other than amino-acyl groups"/>
    <property type="evidence" value="ECO:0007669"/>
    <property type="project" value="TreeGrafter"/>
</dbReference>
<dbReference type="EMBL" id="QFQP01000025">
    <property type="protein sequence ID" value="PZR08384.1"/>
    <property type="molecule type" value="Genomic_DNA"/>
</dbReference>
<sequence length="691" mass="75818">MEPPPPPVPERIHTTYRVLGGVSMGAIGSSALVMSNPEQVDGLAALGGPLDAAFFQRFMDSFVTGGFCSKQELEAIVAQDPVKLNDPTVINACATPRRAVPGKWEHPNDFNHWHVTTNGGTFDRDSYVEMMTDLMLAYGNFFTENPNSPLAPPGIDPEVLRHPPADLCSNPRRVTGLKNAEYNPDGAYDAITFCDGAQTLFFCSTGQETVDFCSDPANIANPLPVAQEQAFADAYCAAKGGAVRANKNDHTLYWLANAGNVDPCRQRTLAAPIMLAWDLNGNGRRDYGEPVVNNSHERFSDVGVDGCADAFENGSGGCNTSPNASPSDANDDNYDPDTRPAGTENNWKHDDGEPFSDLGLDGVAGTSDLGEGNGVYDEASGRKRLFALDGRSNLKKLDARAQKRLNVLLDGGIHDIFNLGLMARHLFTSVQQARDGAVGLYRDFTEIPGMKDRSSGKYSPWNRAWQTQVPKDLLTLYGKENRSQQEFIQGEGDHVGTADQAVNRFQTVFNWVANMWPNAPMPETKFESSQPRYLSETYDSTALGAKWEYAVALPPGYDDAANANARYPVAYLLHGYGMDPQDFVATAVIANNFVIDPALKLRPVIYVFPNGRCCFVNRVTGARDCRNTDENGMQIAQQPNMERECNSGTFWVNRRGFTNDDGTRYGDALFELMGHIDEKYRTMKAADVEVR</sequence>
<feature type="region of interest" description="Disordered" evidence="1">
    <location>
        <begin position="317"/>
        <end position="364"/>
    </location>
</feature>
<comment type="caution">
    <text evidence="2">The sequence shown here is derived from an EMBL/GenBank/DDBJ whole genome shotgun (WGS) entry which is preliminary data.</text>
</comment>
<dbReference type="PANTHER" id="PTHR48098">
    <property type="entry name" value="ENTEROCHELIN ESTERASE-RELATED"/>
    <property type="match status" value="1"/>
</dbReference>
<gene>
    <name evidence="2" type="ORF">DI536_24705</name>
</gene>
<dbReference type="AlphaFoldDB" id="A0A2W5UYA3"/>
<evidence type="ECO:0000313" key="2">
    <source>
        <dbReference type="EMBL" id="PZR08384.1"/>
    </source>
</evidence>
<protein>
    <recommendedName>
        <fullName evidence="4">Esterase</fullName>
    </recommendedName>
</protein>
<proteinExistence type="predicted"/>
<name>A0A2W5UYA3_9BACT</name>
<dbReference type="InterPro" id="IPR050583">
    <property type="entry name" value="Mycobacterial_A85_antigen"/>
</dbReference>
<evidence type="ECO:0000256" key="1">
    <source>
        <dbReference type="SAM" id="MobiDB-lite"/>
    </source>
</evidence>
<dbReference type="InterPro" id="IPR029058">
    <property type="entry name" value="AB_hydrolase_fold"/>
</dbReference>
<evidence type="ECO:0000313" key="3">
    <source>
        <dbReference type="Proteomes" id="UP000249061"/>
    </source>
</evidence>
<reference evidence="2 3" key="1">
    <citation type="submission" date="2017-08" db="EMBL/GenBank/DDBJ databases">
        <title>Infants hospitalized years apart are colonized by the same room-sourced microbial strains.</title>
        <authorList>
            <person name="Brooks B."/>
            <person name="Olm M.R."/>
            <person name="Firek B.A."/>
            <person name="Baker R."/>
            <person name="Thomas B.C."/>
            <person name="Morowitz M.J."/>
            <person name="Banfield J.F."/>
        </authorList>
    </citation>
    <scope>NUCLEOTIDE SEQUENCE [LARGE SCALE GENOMIC DNA]</scope>
    <source>
        <strain evidence="2">S2_003_000_R2_14</strain>
    </source>
</reference>
<organism evidence="2 3">
    <name type="scientific">Archangium gephyra</name>
    <dbReference type="NCBI Taxonomy" id="48"/>
    <lineage>
        <taxon>Bacteria</taxon>
        <taxon>Pseudomonadati</taxon>
        <taxon>Myxococcota</taxon>
        <taxon>Myxococcia</taxon>
        <taxon>Myxococcales</taxon>
        <taxon>Cystobacterineae</taxon>
        <taxon>Archangiaceae</taxon>
        <taxon>Archangium</taxon>
    </lineage>
</organism>
<dbReference type="Gene3D" id="3.40.50.1820">
    <property type="entry name" value="alpha/beta hydrolase"/>
    <property type="match status" value="1"/>
</dbReference>
<dbReference type="SUPFAM" id="SSF53474">
    <property type="entry name" value="alpha/beta-Hydrolases"/>
    <property type="match status" value="3"/>
</dbReference>